<gene>
    <name evidence="3" type="ORF">ACFQLX_00810</name>
</gene>
<keyword evidence="2" id="KW-0812">Transmembrane</keyword>
<proteinExistence type="predicted"/>
<evidence type="ECO:0000313" key="3">
    <source>
        <dbReference type="EMBL" id="MFC7216718.1"/>
    </source>
</evidence>
<feature type="compositionally biased region" description="Basic and acidic residues" evidence="1">
    <location>
        <begin position="92"/>
        <end position="107"/>
    </location>
</feature>
<dbReference type="Proteomes" id="UP001596413">
    <property type="component" value="Unassembled WGS sequence"/>
</dbReference>
<feature type="compositionally biased region" description="Low complexity" evidence="1">
    <location>
        <begin position="117"/>
        <end position="126"/>
    </location>
</feature>
<accession>A0ABW2G7K9</accession>
<sequence>MRTVLYIAFAAVTLWLLWEVLMQYKARLRWRLLALAGFLLVAAGLFVMGSRLVIGLGAVLFAVGQVKVTLSYRSGFSDGWALGPHAEDDEELMPRPRRREEPSRQEYDDFEEEAPLPRRAPAEQEAPATAQFTPFGGAGAAPPSAPAGSGAYDAYSGGYDTGSYATTGQDTGSYATTAGYQGYDTGSYPTTGYDTGSYPAQGNPAYQDTGSYATGGYDTGGYTDQYSGTQYATPSYYEGYDTGSHPTADQGQQGGYGTQGAYTTGEYPAQQGGYGADGTWLPQQREGEGYETGQYPTQQPGYYEGQYRY</sequence>
<keyword evidence="4" id="KW-1185">Reference proteome</keyword>
<reference evidence="4" key="1">
    <citation type="journal article" date="2019" name="Int. J. Syst. Evol. Microbiol.">
        <title>The Global Catalogue of Microorganisms (GCM) 10K type strain sequencing project: providing services to taxonomists for standard genome sequencing and annotation.</title>
        <authorList>
            <consortium name="The Broad Institute Genomics Platform"/>
            <consortium name="The Broad Institute Genome Sequencing Center for Infectious Disease"/>
            <person name="Wu L."/>
            <person name="Ma J."/>
        </authorList>
    </citation>
    <scope>NUCLEOTIDE SEQUENCE [LARGE SCALE GENOMIC DNA]</scope>
    <source>
        <strain evidence="4">CGMCC 1.13681</strain>
    </source>
</reference>
<protein>
    <submittedName>
        <fullName evidence="3">Uncharacterized protein</fullName>
    </submittedName>
</protein>
<comment type="caution">
    <text evidence="3">The sequence shown here is derived from an EMBL/GenBank/DDBJ whole genome shotgun (WGS) entry which is preliminary data.</text>
</comment>
<keyword evidence="2" id="KW-0472">Membrane</keyword>
<evidence type="ECO:0000256" key="2">
    <source>
        <dbReference type="SAM" id="Phobius"/>
    </source>
</evidence>
<dbReference type="EMBL" id="JBHSZO010000001">
    <property type="protein sequence ID" value="MFC7216718.1"/>
    <property type="molecule type" value="Genomic_DNA"/>
</dbReference>
<feature type="region of interest" description="Disordered" evidence="1">
    <location>
        <begin position="237"/>
        <end position="309"/>
    </location>
</feature>
<keyword evidence="2" id="KW-1133">Transmembrane helix</keyword>
<organism evidence="3 4">
    <name type="scientific">Streptomyces polyrhachis</name>
    <dbReference type="NCBI Taxonomy" id="1282885"/>
    <lineage>
        <taxon>Bacteria</taxon>
        <taxon>Bacillati</taxon>
        <taxon>Actinomycetota</taxon>
        <taxon>Actinomycetes</taxon>
        <taxon>Kitasatosporales</taxon>
        <taxon>Streptomycetaceae</taxon>
        <taxon>Streptomyces</taxon>
    </lineage>
</organism>
<feature type="region of interest" description="Disordered" evidence="1">
    <location>
        <begin position="85"/>
        <end position="126"/>
    </location>
</feature>
<name>A0ABW2G7K9_9ACTN</name>
<feature type="transmembrane region" description="Helical" evidence="2">
    <location>
        <begin position="32"/>
        <end position="63"/>
    </location>
</feature>
<evidence type="ECO:0000256" key="1">
    <source>
        <dbReference type="SAM" id="MobiDB-lite"/>
    </source>
</evidence>
<dbReference type="RefSeq" id="WP_386410511.1">
    <property type="nucleotide sequence ID" value="NZ_JBHSZO010000001.1"/>
</dbReference>
<evidence type="ECO:0000313" key="4">
    <source>
        <dbReference type="Proteomes" id="UP001596413"/>
    </source>
</evidence>